<evidence type="ECO:0000313" key="2">
    <source>
        <dbReference type="EMBL" id="TDL27598.1"/>
    </source>
</evidence>
<feature type="compositionally biased region" description="Polar residues" evidence="1">
    <location>
        <begin position="279"/>
        <end position="292"/>
    </location>
</feature>
<organism evidence="2 3">
    <name type="scientific">Rickenella mellea</name>
    <dbReference type="NCBI Taxonomy" id="50990"/>
    <lineage>
        <taxon>Eukaryota</taxon>
        <taxon>Fungi</taxon>
        <taxon>Dikarya</taxon>
        <taxon>Basidiomycota</taxon>
        <taxon>Agaricomycotina</taxon>
        <taxon>Agaricomycetes</taxon>
        <taxon>Hymenochaetales</taxon>
        <taxon>Rickenellaceae</taxon>
        <taxon>Rickenella</taxon>
    </lineage>
</organism>
<feature type="region of interest" description="Disordered" evidence="1">
    <location>
        <begin position="1"/>
        <end position="310"/>
    </location>
</feature>
<dbReference type="Proteomes" id="UP000294933">
    <property type="component" value="Unassembled WGS sequence"/>
</dbReference>
<feature type="compositionally biased region" description="Basic and acidic residues" evidence="1">
    <location>
        <begin position="266"/>
        <end position="276"/>
    </location>
</feature>
<keyword evidence="3" id="KW-1185">Reference proteome</keyword>
<dbReference type="VEuPathDB" id="FungiDB:BD410DRAFT_429219"/>
<feature type="compositionally biased region" description="Basic and acidic residues" evidence="1">
    <location>
        <begin position="239"/>
        <end position="255"/>
    </location>
</feature>
<evidence type="ECO:0000313" key="3">
    <source>
        <dbReference type="Proteomes" id="UP000294933"/>
    </source>
</evidence>
<name>A0A4Y7QK38_9AGAM</name>
<dbReference type="AlphaFoldDB" id="A0A4Y7QK38"/>
<reference evidence="2 3" key="1">
    <citation type="submission" date="2018-06" db="EMBL/GenBank/DDBJ databases">
        <title>A transcriptomic atlas of mushroom development highlights an independent origin of complex multicellularity.</title>
        <authorList>
            <consortium name="DOE Joint Genome Institute"/>
            <person name="Krizsan K."/>
            <person name="Almasi E."/>
            <person name="Merenyi Z."/>
            <person name="Sahu N."/>
            <person name="Viragh M."/>
            <person name="Koszo T."/>
            <person name="Mondo S."/>
            <person name="Kiss B."/>
            <person name="Balint B."/>
            <person name="Kues U."/>
            <person name="Barry K."/>
            <person name="Hegedus J.C."/>
            <person name="Henrissat B."/>
            <person name="Johnson J."/>
            <person name="Lipzen A."/>
            <person name="Ohm R."/>
            <person name="Nagy I."/>
            <person name="Pangilinan J."/>
            <person name="Yan J."/>
            <person name="Xiong Y."/>
            <person name="Grigoriev I.V."/>
            <person name="Hibbett D.S."/>
            <person name="Nagy L.G."/>
        </authorList>
    </citation>
    <scope>NUCLEOTIDE SEQUENCE [LARGE SCALE GENOMIC DNA]</scope>
    <source>
        <strain evidence="2 3">SZMC22713</strain>
    </source>
</reference>
<sequence>MSASKNSLATVVTPPNPQVNRPSRACKAATSAKLRSALVHTIDSDTESPKPDPSSKKSEPEPVNSGTVSDNPKTARSTAKFATPLAKTTTPNVGRPKRKRLATDIATNDQEVSEERPKKKTNVGFATDAVHEKTEAQVVKPSATRVTNRYGNRGRKDRTSSPVLSGVHWDDIPSALPSSPLAAVTRNLKSRTKVDQTVPTSELVELSASHTVSKISKHRTAKRVSELSEKTNTGAQKSAIDKAQKQTEDKEKEDNVTSNPRPSKPAGRDPEQRFPLKEISQQPLNVNTTKSHNANDKTSRSKKSSMAPWETEEFKVKVKNMSDVQDARSREEIADYETGIAGVNDGKSAGKSFKEVSHLKSSLLTVDQMETR</sequence>
<proteinExistence type="predicted"/>
<protein>
    <submittedName>
        <fullName evidence="2">Uncharacterized protein</fullName>
    </submittedName>
</protein>
<gene>
    <name evidence="2" type="ORF">BD410DRAFT_429219</name>
</gene>
<evidence type="ECO:0000256" key="1">
    <source>
        <dbReference type="SAM" id="MobiDB-lite"/>
    </source>
</evidence>
<accession>A0A4Y7QK38</accession>
<feature type="compositionally biased region" description="Basic and acidic residues" evidence="1">
    <location>
        <begin position="47"/>
        <end position="60"/>
    </location>
</feature>
<feature type="compositionally biased region" description="Polar residues" evidence="1">
    <location>
        <begin position="64"/>
        <end position="77"/>
    </location>
</feature>
<dbReference type="EMBL" id="ML170159">
    <property type="protein sequence ID" value="TDL27598.1"/>
    <property type="molecule type" value="Genomic_DNA"/>
</dbReference>
<feature type="compositionally biased region" description="Polar residues" evidence="1">
    <location>
        <begin position="1"/>
        <end position="10"/>
    </location>
</feature>